<sequence length="219" mass="23817">MGHVWDTMMAVTRNNKSYMKLRPVNVFEKFDAEYNNFLEIVFNDEEAGRIIGMIHYVNIPKFLDFIEEGKSSTSVACSMGLSHSDSRSRKSSLAVSARGLADDGSLASAACWARVSQAPSCAQRRQVAGDCAWSSRQGSLGRRSRPAGESAGIEVSRGPPRCLARWDSLASAGSRVFSCGRGLWLASECQVLPGLGSLSPVRLFVASAEFRGSWLSRIT</sequence>
<organism evidence="1 2">
    <name type="scientific">Striga asiatica</name>
    <name type="common">Asiatic witchweed</name>
    <name type="synonym">Buchnera asiatica</name>
    <dbReference type="NCBI Taxonomy" id="4170"/>
    <lineage>
        <taxon>Eukaryota</taxon>
        <taxon>Viridiplantae</taxon>
        <taxon>Streptophyta</taxon>
        <taxon>Embryophyta</taxon>
        <taxon>Tracheophyta</taxon>
        <taxon>Spermatophyta</taxon>
        <taxon>Magnoliopsida</taxon>
        <taxon>eudicotyledons</taxon>
        <taxon>Gunneridae</taxon>
        <taxon>Pentapetalae</taxon>
        <taxon>asterids</taxon>
        <taxon>lamiids</taxon>
        <taxon>Lamiales</taxon>
        <taxon>Orobanchaceae</taxon>
        <taxon>Buchnereae</taxon>
        <taxon>Striga</taxon>
    </lineage>
</organism>
<keyword evidence="2" id="KW-1185">Reference proteome</keyword>
<evidence type="ECO:0000313" key="2">
    <source>
        <dbReference type="Proteomes" id="UP000325081"/>
    </source>
</evidence>
<proteinExistence type="predicted"/>
<gene>
    <name evidence="1" type="ORF">STAS_04588</name>
</gene>
<dbReference type="Proteomes" id="UP000325081">
    <property type="component" value="Unassembled WGS sequence"/>
</dbReference>
<protein>
    <submittedName>
        <fullName evidence="1">External alternative NAD(P)H-ubiquinoneoxidoreductase B1</fullName>
    </submittedName>
</protein>
<accession>A0A5A7P7K8</accession>
<keyword evidence="1" id="KW-0830">Ubiquinone</keyword>
<name>A0A5A7P7K8_STRAF</name>
<evidence type="ECO:0000313" key="1">
    <source>
        <dbReference type="EMBL" id="GER28760.1"/>
    </source>
</evidence>
<comment type="caution">
    <text evidence="1">The sequence shown here is derived from an EMBL/GenBank/DDBJ whole genome shotgun (WGS) entry which is preliminary data.</text>
</comment>
<reference evidence="2" key="1">
    <citation type="journal article" date="2019" name="Curr. Biol.">
        <title>Genome Sequence of Striga asiatica Provides Insight into the Evolution of Plant Parasitism.</title>
        <authorList>
            <person name="Yoshida S."/>
            <person name="Kim S."/>
            <person name="Wafula E.K."/>
            <person name="Tanskanen J."/>
            <person name="Kim Y.M."/>
            <person name="Honaas L."/>
            <person name="Yang Z."/>
            <person name="Spallek T."/>
            <person name="Conn C.E."/>
            <person name="Ichihashi Y."/>
            <person name="Cheong K."/>
            <person name="Cui S."/>
            <person name="Der J.P."/>
            <person name="Gundlach H."/>
            <person name="Jiao Y."/>
            <person name="Hori C."/>
            <person name="Ishida J.K."/>
            <person name="Kasahara H."/>
            <person name="Kiba T."/>
            <person name="Kim M.S."/>
            <person name="Koo N."/>
            <person name="Laohavisit A."/>
            <person name="Lee Y.H."/>
            <person name="Lumba S."/>
            <person name="McCourt P."/>
            <person name="Mortimer J.C."/>
            <person name="Mutuku J.M."/>
            <person name="Nomura T."/>
            <person name="Sasaki-Sekimoto Y."/>
            <person name="Seto Y."/>
            <person name="Wang Y."/>
            <person name="Wakatake T."/>
            <person name="Sakakibara H."/>
            <person name="Demura T."/>
            <person name="Yamaguchi S."/>
            <person name="Yoneyama K."/>
            <person name="Manabe R.I."/>
            <person name="Nelson D.C."/>
            <person name="Schulman A.H."/>
            <person name="Timko M.P."/>
            <person name="dePamphilis C.W."/>
            <person name="Choi D."/>
            <person name="Shirasu K."/>
        </authorList>
    </citation>
    <scope>NUCLEOTIDE SEQUENCE [LARGE SCALE GENOMIC DNA]</scope>
    <source>
        <strain evidence="2">cv. UVA1</strain>
    </source>
</reference>
<dbReference type="EMBL" id="BKCP01003002">
    <property type="protein sequence ID" value="GER28760.1"/>
    <property type="molecule type" value="Genomic_DNA"/>
</dbReference>
<dbReference type="AlphaFoldDB" id="A0A5A7P7K8"/>